<feature type="transmembrane region" description="Helical" evidence="1">
    <location>
        <begin position="262"/>
        <end position="284"/>
    </location>
</feature>
<feature type="transmembrane region" description="Helical" evidence="1">
    <location>
        <begin position="165"/>
        <end position="186"/>
    </location>
</feature>
<sequence>MTTQLLPTGHVPDRIRPRLVLGGLGAAYLIALAAAYVLTVRTVPGRLVSDAALRGALSTRSAVSDSVQAVLDVVSVGSLAVATAAVVVIALLRLAGRAAVVSIGLLAAANVSTWLLKNYLFSRPDLGLREAAPETLNSLPSGHATAAFSAAAALVLVAPVALRRAAAVSGATVGALVAVATMSAGWHRAGDALAAFCVVGFWSVVAAWVVLRGSDQAVPGEDGWRPPGRTARIALVGVAAGTAVSVLLALPGRDSTSTPATVTALLGGVLLVVGGAFAAMLGILRAVDLAGTGR</sequence>
<feature type="transmembrane region" description="Helical" evidence="1">
    <location>
        <begin position="141"/>
        <end position="158"/>
    </location>
</feature>
<dbReference type="RefSeq" id="WP_344156416.1">
    <property type="nucleotide sequence ID" value="NZ_BAAAQR010000014.1"/>
</dbReference>
<comment type="caution">
    <text evidence="3">The sequence shown here is derived from an EMBL/GenBank/DDBJ whole genome shotgun (WGS) entry which is preliminary data.</text>
</comment>
<dbReference type="EMBL" id="BAAAQR010000014">
    <property type="protein sequence ID" value="GAA2153926.1"/>
    <property type="molecule type" value="Genomic_DNA"/>
</dbReference>
<feature type="transmembrane region" description="Helical" evidence="1">
    <location>
        <begin position="192"/>
        <end position="211"/>
    </location>
</feature>
<name>A0ABN3A4N7_9ACTN</name>
<dbReference type="InterPro" id="IPR036938">
    <property type="entry name" value="PAP2/HPO_sf"/>
</dbReference>
<evidence type="ECO:0000313" key="4">
    <source>
        <dbReference type="Proteomes" id="UP001501771"/>
    </source>
</evidence>
<feature type="transmembrane region" description="Helical" evidence="1">
    <location>
        <begin position="99"/>
        <end position="121"/>
    </location>
</feature>
<feature type="transmembrane region" description="Helical" evidence="1">
    <location>
        <begin position="231"/>
        <end position="250"/>
    </location>
</feature>
<keyword evidence="1" id="KW-0812">Transmembrane</keyword>
<reference evidence="3 4" key="1">
    <citation type="journal article" date="2019" name="Int. J. Syst. Evol. Microbiol.">
        <title>The Global Catalogue of Microorganisms (GCM) 10K type strain sequencing project: providing services to taxonomists for standard genome sequencing and annotation.</title>
        <authorList>
            <consortium name="The Broad Institute Genomics Platform"/>
            <consortium name="The Broad Institute Genome Sequencing Center for Infectious Disease"/>
            <person name="Wu L."/>
            <person name="Ma J."/>
        </authorList>
    </citation>
    <scope>NUCLEOTIDE SEQUENCE [LARGE SCALE GENOMIC DNA]</scope>
    <source>
        <strain evidence="3 4">JCM 16022</strain>
    </source>
</reference>
<dbReference type="InterPro" id="IPR000326">
    <property type="entry name" value="PAP2/HPO"/>
</dbReference>
<evidence type="ECO:0000259" key="2">
    <source>
        <dbReference type="Pfam" id="PF01569"/>
    </source>
</evidence>
<feature type="transmembrane region" description="Helical" evidence="1">
    <location>
        <begin position="73"/>
        <end position="92"/>
    </location>
</feature>
<accession>A0ABN3A4N7</accession>
<keyword evidence="1" id="KW-1133">Transmembrane helix</keyword>
<keyword evidence="1" id="KW-0472">Membrane</keyword>
<organism evidence="3 4">
    <name type="scientific">Nocardioides koreensis</name>
    <dbReference type="NCBI Taxonomy" id="433651"/>
    <lineage>
        <taxon>Bacteria</taxon>
        <taxon>Bacillati</taxon>
        <taxon>Actinomycetota</taxon>
        <taxon>Actinomycetes</taxon>
        <taxon>Propionibacteriales</taxon>
        <taxon>Nocardioidaceae</taxon>
        <taxon>Nocardioides</taxon>
    </lineage>
</organism>
<keyword evidence="4" id="KW-1185">Reference proteome</keyword>
<evidence type="ECO:0000256" key="1">
    <source>
        <dbReference type="SAM" id="Phobius"/>
    </source>
</evidence>
<feature type="transmembrane region" description="Helical" evidence="1">
    <location>
        <begin position="19"/>
        <end position="38"/>
    </location>
</feature>
<feature type="domain" description="Phosphatidic acid phosphatase type 2/haloperoxidase" evidence="2">
    <location>
        <begin position="103"/>
        <end position="210"/>
    </location>
</feature>
<dbReference type="Proteomes" id="UP001501771">
    <property type="component" value="Unassembled WGS sequence"/>
</dbReference>
<dbReference type="Gene3D" id="1.20.144.10">
    <property type="entry name" value="Phosphatidic acid phosphatase type 2/haloperoxidase"/>
    <property type="match status" value="1"/>
</dbReference>
<dbReference type="SUPFAM" id="SSF48317">
    <property type="entry name" value="Acid phosphatase/Vanadium-dependent haloperoxidase"/>
    <property type="match status" value="1"/>
</dbReference>
<gene>
    <name evidence="3" type="ORF">GCM10009844_39050</name>
</gene>
<evidence type="ECO:0000313" key="3">
    <source>
        <dbReference type="EMBL" id="GAA2153926.1"/>
    </source>
</evidence>
<proteinExistence type="predicted"/>
<dbReference type="Pfam" id="PF01569">
    <property type="entry name" value="PAP2"/>
    <property type="match status" value="1"/>
</dbReference>
<protein>
    <recommendedName>
        <fullName evidence="2">Phosphatidic acid phosphatase type 2/haloperoxidase domain-containing protein</fullName>
    </recommendedName>
</protein>